<gene>
    <name evidence="2" type="ORF">BEH_07910</name>
</gene>
<dbReference type="RefSeq" id="WP_046216992.1">
    <property type="nucleotide sequence ID" value="NZ_CP011974.1"/>
</dbReference>
<keyword evidence="3" id="KW-1185">Reference proteome</keyword>
<proteinExistence type="predicted"/>
<feature type="transmembrane region" description="Helical" evidence="1">
    <location>
        <begin position="49"/>
        <end position="82"/>
    </location>
</feature>
<dbReference type="AlphaFoldDB" id="A0A0H4KGU8"/>
<organism evidence="2 3">
    <name type="scientific">Priestia filamentosa</name>
    <dbReference type="NCBI Taxonomy" id="1402861"/>
    <lineage>
        <taxon>Bacteria</taxon>
        <taxon>Bacillati</taxon>
        <taxon>Bacillota</taxon>
        <taxon>Bacilli</taxon>
        <taxon>Bacillales</taxon>
        <taxon>Bacillaceae</taxon>
        <taxon>Priestia</taxon>
    </lineage>
</organism>
<evidence type="ECO:0000313" key="3">
    <source>
        <dbReference type="Proteomes" id="UP000036202"/>
    </source>
</evidence>
<sequence length="96" mass="10066">MKSILGVLLILGGVVLGAYVGVWVCLVGGIVGLVSAVNMLIDKEGLDGMLVAFSILKIMFAGFFGYISVVVGFFSGAALLASDSPKKRNRKKKKTT</sequence>
<reference evidence="3" key="2">
    <citation type="submission" date="2015-06" db="EMBL/GenBank/DDBJ databases">
        <title>Genome Sequence of Bacillus endophyticus and Analysis of its Companion Mechanism in the Ketogulonigenium vulgare-Bacillus strain Consortium.</title>
        <authorList>
            <person name="Jia N."/>
            <person name="Du J."/>
            <person name="Ding M.-Z."/>
            <person name="Gao F."/>
            <person name="Yuan Y.-J."/>
        </authorList>
    </citation>
    <scope>NUCLEOTIDE SEQUENCE [LARGE SCALE GENOMIC DNA]</scope>
    <source>
        <strain evidence="3">Hbe603</strain>
    </source>
</reference>
<dbReference type="EMBL" id="CP011974">
    <property type="protein sequence ID" value="AKO92031.1"/>
    <property type="molecule type" value="Genomic_DNA"/>
</dbReference>
<keyword evidence="1" id="KW-1133">Transmembrane helix</keyword>
<dbReference type="PATRIC" id="fig|135735.6.peg.1621"/>
<dbReference type="Proteomes" id="UP000036202">
    <property type="component" value="Chromosome"/>
</dbReference>
<keyword evidence="1" id="KW-0472">Membrane</keyword>
<dbReference type="KEGG" id="beo:BEH_07910"/>
<evidence type="ECO:0000256" key="1">
    <source>
        <dbReference type="SAM" id="Phobius"/>
    </source>
</evidence>
<keyword evidence="1" id="KW-0812">Transmembrane</keyword>
<feature type="transmembrane region" description="Helical" evidence="1">
    <location>
        <begin position="7"/>
        <end position="37"/>
    </location>
</feature>
<protein>
    <submittedName>
        <fullName evidence="2">Uncharacterized protein</fullName>
    </submittedName>
</protein>
<reference evidence="2 3" key="1">
    <citation type="journal article" date="2015" name="PLoS ONE">
        <title>Genome Sequence of Bacillus endophyticus and Analysis of Its Companion Mechanism in the Ketogulonigenium vulgare-Bacillus Strain Consortium.</title>
        <authorList>
            <person name="Jia N."/>
            <person name="Du J."/>
            <person name="Ding M.Z."/>
            <person name="Gao F."/>
            <person name="Yuan Y.J."/>
        </authorList>
    </citation>
    <scope>NUCLEOTIDE SEQUENCE [LARGE SCALE GENOMIC DNA]</scope>
    <source>
        <strain evidence="2 3">Hbe603</strain>
    </source>
</reference>
<name>A0A0H4KGU8_9BACI</name>
<evidence type="ECO:0000313" key="2">
    <source>
        <dbReference type="EMBL" id="AKO92031.1"/>
    </source>
</evidence>
<accession>A0A0H4KGU8</accession>